<feature type="domain" description="Mediator of RNA polymerase II transcription subunit 14 RM8" evidence="2">
    <location>
        <begin position="195"/>
        <end position="269"/>
    </location>
</feature>
<proteinExistence type="predicted"/>
<feature type="compositionally biased region" description="Low complexity" evidence="1">
    <location>
        <begin position="131"/>
        <end position="144"/>
    </location>
</feature>
<feature type="compositionally biased region" description="Pro residues" evidence="1">
    <location>
        <begin position="107"/>
        <end position="117"/>
    </location>
</feature>
<feature type="compositionally biased region" description="Low complexity" evidence="1">
    <location>
        <begin position="49"/>
        <end position="58"/>
    </location>
</feature>
<dbReference type="Pfam" id="PF25069">
    <property type="entry name" value="Med14_C"/>
    <property type="match status" value="1"/>
</dbReference>
<evidence type="ECO:0008006" key="6">
    <source>
        <dbReference type="Google" id="ProtNLM"/>
    </source>
</evidence>
<reference evidence="4" key="1">
    <citation type="submission" date="2022-03" db="EMBL/GenBank/DDBJ databases">
        <authorList>
            <person name="Tunstrom K."/>
        </authorList>
    </citation>
    <scope>NUCLEOTIDE SEQUENCE</scope>
</reference>
<dbReference type="InterPro" id="IPR055107">
    <property type="entry name" value="Med14_RM8"/>
</dbReference>
<comment type="caution">
    <text evidence="4">The sequence shown here is derived from an EMBL/GenBank/DDBJ whole genome shotgun (WGS) entry which is preliminary data.</text>
</comment>
<name>A0AAU9USJ4_EUPED</name>
<dbReference type="GO" id="GO:0003712">
    <property type="term" value="F:transcription coregulator activity"/>
    <property type="evidence" value="ECO:0007669"/>
    <property type="project" value="InterPro"/>
</dbReference>
<dbReference type="GO" id="GO:0070847">
    <property type="term" value="C:core mediator complex"/>
    <property type="evidence" value="ECO:0007669"/>
    <property type="project" value="TreeGrafter"/>
</dbReference>
<dbReference type="InterPro" id="IPR013947">
    <property type="entry name" value="Mediator_Med14"/>
</dbReference>
<gene>
    <name evidence="4" type="ORF">EEDITHA_LOCUS14717</name>
</gene>
<feature type="region of interest" description="Disordered" evidence="1">
    <location>
        <begin position="15"/>
        <end position="147"/>
    </location>
</feature>
<dbReference type="AlphaFoldDB" id="A0AAU9USJ4"/>
<keyword evidence="5" id="KW-1185">Reference proteome</keyword>
<dbReference type="GO" id="GO:0016592">
    <property type="term" value="C:mediator complex"/>
    <property type="evidence" value="ECO:0007669"/>
    <property type="project" value="InterPro"/>
</dbReference>
<evidence type="ECO:0000259" key="3">
    <source>
        <dbReference type="Pfam" id="PF25069"/>
    </source>
</evidence>
<dbReference type="Proteomes" id="UP001153954">
    <property type="component" value="Unassembled WGS sequence"/>
</dbReference>
<dbReference type="EMBL" id="CAKOGL010000022">
    <property type="protein sequence ID" value="CAH2099785.1"/>
    <property type="molecule type" value="Genomic_DNA"/>
</dbReference>
<evidence type="ECO:0000313" key="4">
    <source>
        <dbReference type="EMBL" id="CAH2099785.1"/>
    </source>
</evidence>
<evidence type="ECO:0000313" key="5">
    <source>
        <dbReference type="Proteomes" id="UP001153954"/>
    </source>
</evidence>
<dbReference type="InterPro" id="IPR056877">
    <property type="entry name" value="Med14_C"/>
</dbReference>
<organism evidence="4 5">
    <name type="scientific">Euphydryas editha</name>
    <name type="common">Edith's checkerspot</name>
    <dbReference type="NCBI Taxonomy" id="104508"/>
    <lineage>
        <taxon>Eukaryota</taxon>
        <taxon>Metazoa</taxon>
        <taxon>Ecdysozoa</taxon>
        <taxon>Arthropoda</taxon>
        <taxon>Hexapoda</taxon>
        <taxon>Insecta</taxon>
        <taxon>Pterygota</taxon>
        <taxon>Neoptera</taxon>
        <taxon>Endopterygota</taxon>
        <taxon>Lepidoptera</taxon>
        <taxon>Glossata</taxon>
        <taxon>Ditrysia</taxon>
        <taxon>Papilionoidea</taxon>
        <taxon>Nymphalidae</taxon>
        <taxon>Nymphalinae</taxon>
        <taxon>Euphydryas</taxon>
    </lineage>
</organism>
<sequence>MVSLPFALGGLRFPAPLTPPQPHTPHSAPVTPHPASPAQHQMGGGSFNLTSPPGASSAAGGGGAGGAGAGAGVSASPASPLAPSPLAPAASPHPPPTSPFTAWPASPSLPRPSPGHHPSPRHHVDHKGPQASAATAARGAALAGRAGGCSPGTPLAVSKLEAMCSPAEPPPGAPPGPPLAPLQRFLACVYMKRALQRFVHQEDYLTMVSTDATSLTFRCDTAGLAARVALHPQHMQSLHLQLTPLADVKDNWSADDLQVMEKFFEQRVAIAPYRATALQGWARAWGAPAAALPSLVALMRADLAPVAPALWTLHWVLRIPPAGPLIVPAGQPAVLLAKHKILFFICLTRGETQLVLPLVYDVQSNAMQIAERRDAQQPHLNAVNLHLKRFAEFNQGHGECILWPAVRDLLINFTLPQEAPQAAAPPPP</sequence>
<accession>A0AAU9USJ4</accession>
<feature type="domain" description="Mediator of RNA polymerase II transcription subunit 14 C-terminal" evidence="3">
    <location>
        <begin position="287"/>
        <end position="416"/>
    </location>
</feature>
<feature type="compositionally biased region" description="Gly residues" evidence="1">
    <location>
        <begin position="59"/>
        <end position="71"/>
    </location>
</feature>
<dbReference type="Pfam" id="PF22983">
    <property type="entry name" value="RM8_Med14"/>
    <property type="match status" value="1"/>
</dbReference>
<evidence type="ECO:0000256" key="1">
    <source>
        <dbReference type="SAM" id="MobiDB-lite"/>
    </source>
</evidence>
<protein>
    <recommendedName>
        <fullName evidence="6">Mediator complex subunit 14</fullName>
    </recommendedName>
</protein>
<dbReference type="PANTHER" id="PTHR12809:SF2">
    <property type="entry name" value="MEDIATOR OF RNA POLYMERASE II TRANSCRIPTION SUBUNIT 14"/>
    <property type="match status" value="1"/>
</dbReference>
<dbReference type="GO" id="GO:0006357">
    <property type="term" value="P:regulation of transcription by RNA polymerase II"/>
    <property type="evidence" value="ECO:0007669"/>
    <property type="project" value="InterPro"/>
</dbReference>
<evidence type="ECO:0000259" key="2">
    <source>
        <dbReference type="Pfam" id="PF22983"/>
    </source>
</evidence>
<feature type="compositionally biased region" description="Pro residues" evidence="1">
    <location>
        <begin position="80"/>
        <end position="98"/>
    </location>
</feature>
<dbReference type="PANTHER" id="PTHR12809">
    <property type="entry name" value="MEDIATOR COMPLEX SUBUNIT"/>
    <property type="match status" value="1"/>
</dbReference>